<dbReference type="InterPro" id="IPR015807">
    <property type="entry name" value="His-tRNA-ligase"/>
</dbReference>
<feature type="region of interest" description="Disordered" evidence="7">
    <location>
        <begin position="816"/>
        <end position="858"/>
    </location>
</feature>
<feature type="transmembrane region" description="Helical" evidence="8">
    <location>
        <begin position="988"/>
        <end position="1008"/>
    </location>
</feature>
<dbReference type="GO" id="GO:0005524">
    <property type="term" value="F:ATP binding"/>
    <property type="evidence" value="ECO:0007669"/>
    <property type="project" value="UniProtKB-KW"/>
</dbReference>
<keyword evidence="5" id="KW-0648">Protein biosynthesis</keyword>
<evidence type="ECO:0000313" key="10">
    <source>
        <dbReference type="EMBL" id="KAF3440973.1"/>
    </source>
</evidence>
<dbReference type="InterPro" id="IPR041715">
    <property type="entry name" value="HisRS-like_core"/>
</dbReference>
<keyword evidence="8" id="KW-1133">Transmembrane helix</keyword>
<dbReference type="FunFam" id="3.30.930.10:FF:000061">
    <property type="entry name" value="Histidine--tRNA ligase, cytoplasmic"/>
    <property type="match status" value="1"/>
</dbReference>
<keyword evidence="3" id="KW-0547">Nucleotide-binding</keyword>
<dbReference type="AlphaFoldDB" id="A0A8K0E6Q0"/>
<dbReference type="SUPFAM" id="SSF55681">
    <property type="entry name" value="Class II aaRS and biotin synthetases"/>
    <property type="match status" value="1"/>
</dbReference>
<evidence type="ECO:0000313" key="11">
    <source>
        <dbReference type="Proteomes" id="UP000796880"/>
    </source>
</evidence>
<evidence type="ECO:0000256" key="2">
    <source>
        <dbReference type="ARBA" id="ARBA00012815"/>
    </source>
</evidence>
<name>A0A8K0E6Q0_9ROSA</name>
<comment type="similarity">
    <text evidence="1">Belongs to the class-II aminoacyl-tRNA synthetase family.</text>
</comment>
<dbReference type="Proteomes" id="UP000796880">
    <property type="component" value="Unassembled WGS sequence"/>
</dbReference>
<feature type="domain" description="Aminoacyl-transfer RNA synthetases class-II family profile" evidence="9">
    <location>
        <begin position="400"/>
        <end position="759"/>
    </location>
</feature>
<accession>A0A8K0E6Q0</accession>
<dbReference type="InterPro" id="IPR006195">
    <property type="entry name" value="aa-tRNA-synth_II"/>
</dbReference>
<evidence type="ECO:0000259" key="9">
    <source>
        <dbReference type="PROSITE" id="PS50862"/>
    </source>
</evidence>
<dbReference type="NCBIfam" id="TIGR00442">
    <property type="entry name" value="hisS"/>
    <property type="match status" value="1"/>
</dbReference>
<dbReference type="GO" id="GO:0003723">
    <property type="term" value="F:RNA binding"/>
    <property type="evidence" value="ECO:0007669"/>
    <property type="project" value="TreeGrafter"/>
</dbReference>
<dbReference type="EC" id="6.1.1.21" evidence="2"/>
<dbReference type="InterPro" id="IPR045864">
    <property type="entry name" value="aa-tRNA-synth_II/BPL/LPL"/>
</dbReference>
<dbReference type="GO" id="GO:0005829">
    <property type="term" value="C:cytosol"/>
    <property type="evidence" value="ECO:0007669"/>
    <property type="project" value="TreeGrafter"/>
</dbReference>
<dbReference type="PANTHER" id="PTHR11476">
    <property type="entry name" value="HISTIDYL-TRNA SYNTHETASE"/>
    <property type="match status" value="1"/>
</dbReference>
<dbReference type="Pfam" id="PF13393">
    <property type="entry name" value="tRNA-synt_His"/>
    <property type="match status" value="1"/>
</dbReference>
<proteinExistence type="inferred from homology"/>
<keyword evidence="11" id="KW-1185">Reference proteome</keyword>
<dbReference type="PANTHER" id="PTHR11476:SF7">
    <property type="entry name" value="HISTIDINE--TRNA LIGASE"/>
    <property type="match status" value="1"/>
</dbReference>
<sequence>MADRAEVSVITLGGKGSSLSSSSVYAIANGLALVRIDSSVLDRFAPSSSNSQEPPLARHQFTLPGFLTLEESRASFVVLLNKLLLLAGSRGIRTVLPLQIAEALNSSLEIVSFDSLDLTEEEVQTLETLKLASTLYGISAVLDHRSAALSTVADAVAALSCEKSKADVAVFNSMDSGDGFASKEGAKSVHSETRVDLNSVPKVGRGGTGSAAAAGAVQITLLPLAVALWNLGNSSLSRAKQNLETMSDNNLLSSLVGLFEEKCPNGDRLRNGFKLVSELVLEREENYDKFAHEVNVLLGIVWKIVAWEALTALRELWKLVDNDDELKGAEVNGGGNVKVEKKSEKKKKKVILGRGNSVVVQEIKKRLPSKVGDAIDSSELIHKWVEDFLSFLEPKDLKFDSLLNKIKEIVESNETRRLPKLPKGTRDFAKEQMAIRKKAFSIIEEVFERHGATALDTPAFELRETLMGKYGEDSKLIYDLADQGGELCSLRYDLTVPFARFVAMNGIKSFKRYQIAKVYRRDNPSKGRYREFYQCDFDIAGQSENMWPDFEIVKILTELLDELSIGDYEIKLNHRKLLDGMLEICGVPPEKFRTICSSIDKLDKQPFEQIKREMVEEKGLSIETADKIGSFVKERGSPLELLDELRQNSKFKGSKASLDVLDELEILFRALEKSKCIEKVVFDLSLARGLDYYTGVIFEAVFKGGTQVGSIAAGGRYDKLIGMFGATDVPAVGVSLGIERVFTIMEQLHKDQNQDTMTPGLSTRFRLLRGCFCFRNITVSRGVTMLKVLRLVSEVAHRVIHAQFCKEAGRYAKEGDLSEEGSIESDNPSWIDPGSETRYPRKNSGEFWSDSGSDRSDDRKISDFAAKTELDFADNLKSQVGFDGIGEIHTTDKDSSNFWSDSGGDGLVSKEIEGVGKGDGMDFTELDSVNNSIMELEGDGNSAESERVATEEVKSNEKSDGVGEKRMVVWWKVPFELLKYCVFRVSPVWTFSVAAAVMGFVILGRRLYKMKRKSQSLQLKVTMDDKKVSQFMSRAARLNEAFSVVRRVPIVRPALPAAGLTPWPVMSLR</sequence>
<evidence type="ECO:0000256" key="5">
    <source>
        <dbReference type="ARBA" id="ARBA00022917"/>
    </source>
</evidence>
<keyword evidence="8" id="KW-0472">Membrane</keyword>
<evidence type="ECO:0000256" key="3">
    <source>
        <dbReference type="ARBA" id="ARBA00022741"/>
    </source>
</evidence>
<dbReference type="Pfam" id="PF20705">
    <property type="entry name" value="DUF6821"/>
    <property type="match status" value="1"/>
</dbReference>
<dbReference type="InterPro" id="IPR049224">
    <property type="entry name" value="DUF6821"/>
</dbReference>
<gene>
    <name evidence="10" type="ORF">FNV43_RR19259</name>
</gene>
<evidence type="ECO:0000256" key="1">
    <source>
        <dbReference type="ARBA" id="ARBA00008226"/>
    </source>
</evidence>
<dbReference type="OrthoDB" id="1906957at2759"/>
<keyword evidence="8" id="KW-0812">Transmembrane</keyword>
<evidence type="ECO:0000256" key="8">
    <source>
        <dbReference type="SAM" id="Phobius"/>
    </source>
</evidence>
<dbReference type="GO" id="GO:0032543">
    <property type="term" value="P:mitochondrial translation"/>
    <property type="evidence" value="ECO:0007669"/>
    <property type="project" value="TreeGrafter"/>
</dbReference>
<dbReference type="Gene3D" id="3.30.930.10">
    <property type="entry name" value="Bira Bifunctional Protein, Domain 2"/>
    <property type="match status" value="1"/>
</dbReference>
<dbReference type="CDD" id="cd00773">
    <property type="entry name" value="HisRS-like_core"/>
    <property type="match status" value="1"/>
</dbReference>
<protein>
    <recommendedName>
        <fullName evidence="2">histidine--tRNA ligase</fullName>
        <ecNumber evidence="2">6.1.1.21</ecNumber>
    </recommendedName>
</protein>
<comment type="catalytic activity">
    <reaction evidence="6">
        <text>tRNA(His) + L-histidine + ATP = L-histidyl-tRNA(His) + AMP + diphosphate + H(+)</text>
        <dbReference type="Rhea" id="RHEA:17313"/>
        <dbReference type="Rhea" id="RHEA-COMP:9665"/>
        <dbReference type="Rhea" id="RHEA-COMP:9689"/>
        <dbReference type="ChEBI" id="CHEBI:15378"/>
        <dbReference type="ChEBI" id="CHEBI:30616"/>
        <dbReference type="ChEBI" id="CHEBI:33019"/>
        <dbReference type="ChEBI" id="CHEBI:57595"/>
        <dbReference type="ChEBI" id="CHEBI:78442"/>
        <dbReference type="ChEBI" id="CHEBI:78527"/>
        <dbReference type="ChEBI" id="CHEBI:456215"/>
        <dbReference type="EC" id="6.1.1.21"/>
    </reaction>
</comment>
<dbReference type="GO" id="GO:0005739">
    <property type="term" value="C:mitochondrion"/>
    <property type="evidence" value="ECO:0007669"/>
    <property type="project" value="TreeGrafter"/>
</dbReference>
<evidence type="ECO:0000256" key="6">
    <source>
        <dbReference type="ARBA" id="ARBA00047639"/>
    </source>
</evidence>
<evidence type="ECO:0000256" key="4">
    <source>
        <dbReference type="ARBA" id="ARBA00022840"/>
    </source>
</evidence>
<evidence type="ECO:0000256" key="7">
    <source>
        <dbReference type="SAM" id="MobiDB-lite"/>
    </source>
</evidence>
<reference evidence="10" key="1">
    <citation type="submission" date="2020-03" db="EMBL/GenBank/DDBJ databases">
        <title>A high-quality chromosome-level genome assembly of a woody plant with both climbing and erect habits, Rhamnella rubrinervis.</title>
        <authorList>
            <person name="Lu Z."/>
            <person name="Yang Y."/>
            <person name="Zhu X."/>
            <person name="Sun Y."/>
        </authorList>
    </citation>
    <scope>NUCLEOTIDE SEQUENCE</scope>
    <source>
        <strain evidence="10">BYM</strain>
        <tissue evidence="10">Leaf</tissue>
    </source>
</reference>
<dbReference type="EMBL" id="VOIH02000008">
    <property type="protein sequence ID" value="KAF3440973.1"/>
    <property type="molecule type" value="Genomic_DNA"/>
</dbReference>
<dbReference type="PROSITE" id="PS50862">
    <property type="entry name" value="AA_TRNA_LIGASE_II"/>
    <property type="match status" value="1"/>
</dbReference>
<keyword evidence="4" id="KW-0067">ATP-binding</keyword>
<comment type="caution">
    <text evidence="10">The sequence shown here is derived from an EMBL/GenBank/DDBJ whole genome shotgun (WGS) entry which is preliminary data.</text>
</comment>
<dbReference type="GO" id="GO:0006427">
    <property type="term" value="P:histidyl-tRNA aminoacylation"/>
    <property type="evidence" value="ECO:0007669"/>
    <property type="project" value="InterPro"/>
</dbReference>
<organism evidence="10 11">
    <name type="scientific">Rhamnella rubrinervis</name>
    <dbReference type="NCBI Taxonomy" id="2594499"/>
    <lineage>
        <taxon>Eukaryota</taxon>
        <taxon>Viridiplantae</taxon>
        <taxon>Streptophyta</taxon>
        <taxon>Embryophyta</taxon>
        <taxon>Tracheophyta</taxon>
        <taxon>Spermatophyta</taxon>
        <taxon>Magnoliopsida</taxon>
        <taxon>eudicotyledons</taxon>
        <taxon>Gunneridae</taxon>
        <taxon>Pentapetalae</taxon>
        <taxon>rosids</taxon>
        <taxon>fabids</taxon>
        <taxon>Rosales</taxon>
        <taxon>Rhamnaceae</taxon>
        <taxon>rhamnoid group</taxon>
        <taxon>Rhamneae</taxon>
        <taxon>Rhamnella</taxon>
    </lineage>
</organism>
<dbReference type="GO" id="GO:0004821">
    <property type="term" value="F:histidine-tRNA ligase activity"/>
    <property type="evidence" value="ECO:0007669"/>
    <property type="project" value="UniProtKB-EC"/>
</dbReference>